<evidence type="ECO:0000313" key="3">
    <source>
        <dbReference type="Proteomes" id="UP001620626"/>
    </source>
</evidence>
<dbReference type="AlphaFoldDB" id="A0ABD2MEJ8"/>
<accession>A0ABD2MEJ8</accession>
<protein>
    <submittedName>
        <fullName evidence="2">Uncharacterized protein</fullName>
    </submittedName>
</protein>
<feature type="compositionally biased region" description="Basic and acidic residues" evidence="1">
    <location>
        <begin position="76"/>
        <end position="89"/>
    </location>
</feature>
<proteinExistence type="predicted"/>
<keyword evidence="3" id="KW-1185">Reference proteome</keyword>
<dbReference type="Proteomes" id="UP001620626">
    <property type="component" value="Unassembled WGS sequence"/>
</dbReference>
<comment type="caution">
    <text evidence="2">The sequence shown here is derived from an EMBL/GenBank/DDBJ whole genome shotgun (WGS) entry which is preliminary data.</text>
</comment>
<evidence type="ECO:0000313" key="2">
    <source>
        <dbReference type="EMBL" id="KAL3125946.1"/>
    </source>
</evidence>
<feature type="region of interest" description="Disordered" evidence="1">
    <location>
        <begin position="59"/>
        <end position="89"/>
    </location>
</feature>
<organism evidence="2 3">
    <name type="scientific">Heterodera trifolii</name>
    <dbReference type="NCBI Taxonomy" id="157864"/>
    <lineage>
        <taxon>Eukaryota</taxon>
        <taxon>Metazoa</taxon>
        <taxon>Ecdysozoa</taxon>
        <taxon>Nematoda</taxon>
        <taxon>Chromadorea</taxon>
        <taxon>Rhabditida</taxon>
        <taxon>Tylenchina</taxon>
        <taxon>Tylenchomorpha</taxon>
        <taxon>Tylenchoidea</taxon>
        <taxon>Heteroderidae</taxon>
        <taxon>Heteroderinae</taxon>
        <taxon>Heterodera</taxon>
    </lineage>
</organism>
<gene>
    <name evidence="2" type="ORF">niasHT_009475</name>
</gene>
<dbReference type="EMBL" id="JBICBT010000016">
    <property type="protein sequence ID" value="KAL3125946.1"/>
    <property type="molecule type" value="Genomic_DNA"/>
</dbReference>
<reference evidence="2 3" key="1">
    <citation type="submission" date="2024-10" db="EMBL/GenBank/DDBJ databases">
        <authorList>
            <person name="Kim D."/>
        </authorList>
    </citation>
    <scope>NUCLEOTIDE SEQUENCE [LARGE SCALE GENOMIC DNA]</scope>
    <source>
        <strain evidence="2">BH-2024</strain>
    </source>
</reference>
<sequence length="107" mass="13142">MSWRELNLMRWRGWHWHFVTLPWDGLNGRRGGEGVPLLNGRETMHKGEKRRHLVMERMKMTKTKRQWKCQTQNGNERPKKFTKEKTERNGLRKRSFLRILSMKFEFT</sequence>
<name>A0ABD2MEJ8_9BILA</name>
<evidence type="ECO:0000256" key="1">
    <source>
        <dbReference type="SAM" id="MobiDB-lite"/>
    </source>
</evidence>